<dbReference type="Pfam" id="PF02882">
    <property type="entry name" value="THF_DHG_CYH_C"/>
    <property type="match status" value="1"/>
</dbReference>
<dbReference type="Proteomes" id="UP000250218">
    <property type="component" value="Chromosome"/>
</dbReference>
<evidence type="ECO:0000256" key="7">
    <source>
        <dbReference type="ARBA" id="ARBA00023002"/>
    </source>
</evidence>
<reference evidence="16" key="1">
    <citation type="submission" date="2018-06" db="EMBL/GenBank/DDBJ databases">
        <title>Complete genome sequences of Mycoplasma anatis, M. anseris and M. cloacale type strains.</title>
        <authorList>
            <person name="Grozner D."/>
            <person name="Forro B."/>
            <person name="Sulyok K.M."/>
            <person name="Marton S."/>
            <person name="Kreizinger Z."/>
            <person name="Banyai K."/>
            <person name="Gyuranecz M."/>
        </authorList>
    </citation>
    <scope>NUCLEOTIDE SEQUENCE [LARGE SCALE GENOMIC DNA]</scope>
    <source>
        <strain evidence="16">ATCC 49234</strain>
    </source>
</reference>
<dbReference type="GO" id="GO:0000105">
    <property type="term" value="P:L-histidine biosynthetic process"/>
    <property type="evidence" value="ECO:0007669"/>
    <property type="project" value="UniProtKB-KW"/>
</dbReference>
<dbReference type="GO" id="GO:0009086">
    <property type="term" value="P:methionine biosynthetic process"/>
    <property type="evidence" value="ECO:0007669"/>
    <property type="project" value="UniProtKB-KW"/>
</dbReference>
<dbReference type="InterPro" id="IPR020630">
    <property type="entry name" value="THF_DH/CycHdrlase_cat_dom"/>
</dbReference>
<feature type="binding site" evidence="11">
    <location>
        <begin position="163"/>
        <end position="165"/>
    </location>
    <ligand>
        <name>NADP(+)</name>
        <dbReference type="ChEBI" id="CHEBI:58349"/>
    </ligand>
</feature>
<comment type="catalytic activity">
    <reaction evidence="11">
        <text>(6R)-5,10-methylene-5,6,7,8-tetrahydrofolate + NADP(+) = (6R)-5,10-methenyltetrahydrofolate + NADPH</text>
        <dbReference type="Rhea" id="RHEA:22812"/>
        <dbReference type="ChEBI" id="CHEBI:15636"/>
        <dbReference type="ChEBI" id="CHEBI:57455"/>
        <dbReference type="ChEBI" id="CHEBI:57783"/>
        <dbReference type="ChEBI" id="CHEBI:58349"/>
        <dbReference type="EC" id="1.5.1.5"/>
    </reaction>
</comment>
<comment type="similarity">
    <text evidence="11">Belongs to the tetrahydrofolate dehydrogenase/cyclohydrolase family.</text>
</comment>
<keyword evidence="5 11" id="KW-0378">Hydrolase</keyword>
<protein>
    <recommendedName>
        <fullName evidence="11">Bifunctional protein FolD</fullName>
    </recommendedName>
    <domain>
        <recommendedName>
            <fullName evidence="11">Methylenetetrahydrofolate dehydrogenase</fullName>
            <ecNumber evidence="11">1.5.1.5</ecNumber>
        </recommendedName>
    </domain>
    <domain>
        <recommendedName>
            <fullName evidence="11">Methenyltetrahydrofolate cyclohydrolase</fullName>
            <ecNumber evidence="11">3.5.4.9</ecNumber>
        </recommendedName>
    </domain>
</protein>
<dbReference type="Pfam" id="PF00763">
    <property type="entry name" value="THF_DHG_CYH"/>
    <property type="match status" value="1"/>
</dbReference>
<dbReference type="Gene3D" id="3.40.50.10860">
    <property type="entry name" value="Leucine Dehydrogenase, chain A, domain 1"/>
    <property type="match status" value="1"/>
</dbReference>
<dbReference type="PROSITE" id="PS00767">
    <property type="entry name" value="THF_DHG_CYH_2"/>
    <property type="match status" value="1"/>
</dbReference>
<evidence type="ECO:0000259" key="13">
    <source>
        <dbReference type="Pfam" id="PF00763"/>
    </source>
</evidence>
<comment type="caution">
    <text evidence="11">Lacks conserved residue(s) required for the propagation of feature annotation.</text>
</comment>
<dbReference type="UniPathway" id="UPA00193"/>
<keyword evidence="8 11" id="KW-0368">Histidine biosynthesis</keyword>
<feature type="domain" description="Tetrahydrofolate dehydrogenase/cyclohydrolase NAD(P)-binding" evidence="14">
    <location>
        <begin position="137"/>
        <end position="276"/>
    </location>
</feature>
<dbReference type="PRINTS" id="PR00085">
    <property type="entry name" value="THFDHDRGNASE"/>
</dbReference>
<comment type="catalytic activity">
    <reaction evidence="11">
        <text>(6R)-5,10-methenyltetrahydrofolate + H2O = (6R)-10-formyltetrahydrofolate + H(+)</text>
        <dbReference type="Rhea" id="RHEA:23700"/>
        <dbReference type="ChEBI" id="CHEBI:15377"/>
        <dbReference type="ChEBI" id="CHEBI:15378"/>
        <dbReference type="ChEBI" id="CHEBI:57455"/>
        <dbReference type="ChEBI" id="CHEBI:195366"/>
        <dbReference type="EC" id="3.5.4.9"/>
    </reaction>
</comment>
<keyword evidence="6 11" id="KW-0521">NADP</keyword>
<keyword evidence="9 11" id="KW-0486">Methionine biosynthesis</keyword>
<dbReference type="InterPro" id="IPR020631">
    <property type="entry name" value="THF_DH/CycHdrlase_NAD-bd_dom"/>
</dbReference>
<dbReference type="CDD" id="cd01080">
    <property type="entry name" value="NAD_bind_m-THF_DH_Cyclohyd"/>
    <property type="match status" value="1"/>
</dbReference>
<comment type="subunit">
    <text evidence="11">Homodimer.</text>
</comment>
<comment type="pathway">
    <text evidence="1 11">One-carbon metabolism; tetrahydrofolate interconversion.</text>
</comment>
<accession>A0A2Z4NCD3</accession>
<evidence type="ECO:0000256" key="9">
    <source>
        <dbReference type="ARBA" id="ARBA00023167"/>
    </source>
</evidence>
<dbReference type="InterPro" id="IPR036291">
    <property type="entry name" value="NAD(P)-bd_dom_sf"/>
</dbReference>
<feature type="transmembrane region" description="Helical" evidence="12">
    <location>
        <begin position="254"/>
        <end position="275"/>
    </location>
</feature>
<dbReference type="GO" id="GO:0004477">
    <property type="term" value="F:methenyltetrahydrofolate cyclohydrolase activity"/>
    <property type="evidence" value="ECO:0007669"/>
    <property type="project" value="UniProtKB-UniRule"/>
</dbReference>
<dbReference type="InterPro" id="IPR046346">
    <property type="entry name" value="Aminoacid_DH-like_N_sf"/>
</dbReference>
<evidence type="ECO:0000256" key="8">
    <source>
        <dbReference type="ARBA" id="ARBA00023102"/>
    </source>
</evidence>
<evidence type="ECO:0000256" key="12">
    <source>
        <dbReference type="SAM" id="Phobius"/>
    </source>
</evidence>
<dbReference type="KEGG" id="mane:DP065_00370"/>
<name>A0A2Z4NCD3_9BACT</name>
<keyword evidence="12" id="KW-0472">Membrane</keyword>
<evidence type="ECO:0000256" key="4">
    <source>
        <dbReference type="ARBA" id="ARBA00022755"/>
    </source>
</evidence>
<comment type="function">
    <text evidence="11">Catalyzes the oxidation of 5,10-methylenetetrahydrofolate to 5,10-methenyltetrahydrofolate and then the hydrolysis of 5,10-methenyltetrahydrofolate to 10-formyltetrahydrofolate.</text>
</comment>
<dbReference type="GO" id="GO:0004488">
    <property type="term" value="F:methylenetetrahydrofolate dehydrogenase (NADP+) activity"/>
    <property type="evidence" value="ECO:0007669"/>
    <property type="project" value="UniProtKB-UniRule"/>
</dbReference>
<evidence type="ECO:0000256" key="5">
    <source>
        <dbReference type="ARBA" id="ARBA00022801"/>
    </source>
</evidence>
<dbReference type="SUPFAM" id="SSF51735">
    <property type="entry name" value="NAD(P)-binding Rossmann-fold domains"/>
    <property type="match status" value="1"/>
</dbReference>
<dbReference type="GO" id="GO:0006164">
    <property type="term" value="P:purine nucleotide biosynthetic process"/>
    <property type="evidence" value="ECO:0007669"/>
    <property type="project" value="UniProtKB-KW"/>
</dbReference>
<keyword evidence="10 11" id="KW-0511">Multifunctional enzyme</keyword>
<keyword evidence="2 11" id="KW-0554">One-carbon metabolism</keyword>
<dbReference type="AlphaFoldDB" id="A0A2Z4NCD3"/>
<keyword evidence="12" id="KW-0812">Transmembrane</keyword>
<dbReference type="HAMAP" id="MF_01576">
    <property type="entry name" value="THF_DHG_CYH"/>
    <property type="match status" value="1"/>
</dbReference>
<proteinExistence type="inferred from homology"/>
<dbReference type="InterPro" id="IPR000672">
    <property type="entry name" value="THF_DH/CycHdrlase"/>
</dbReference>
<dbReference type="GO" id="GO:0035999">
    <property type="term" value="P:tetrahydrofolate interconversion"/>
    <property type="evidence" value="ECO:0007669"/>
    <property type="project" value="UniProtKB-UniRule"/>
</dbReference>
<keyword evidence="7 11" id="KW-0560">Oxidoreductase</keyword>
<dbReference type="InterPro" id="IPR020867">
    <property type="entry name" value="THF_DH/CycHdrlase_CS"/>
</dbReference>
<gene>
    <name evidence="11" type="primary">folD</name>
    <name evidence="15" type="ORF">DP065_00370</name>
</gene>
<organism evidence="15 16">
    <name type="scientific">[Mycoplasma] anseris</name>
    <dbReference type="NCBI Taxonomy" id="92400"/>
    <lineage>
        <taxon>Bacteria</taxon>
        <taxon>Bacillati</taxon>
        <taxon>Mycoplasmatota</taxon>
        <taxon>Mycoplasmoidales</taxon>
        <taxon>Metamycoplasmataceae</taxon>
        <taxon>Metamycoplasma</taxon>
    </lineage>
</organism>
<evidence type="ECO:0000313" key="15">
    <source>
        <dbReference type="EMBL" id="AWX69218.1"/>
    </source>
</evidence>
<keyword evidence="3 11" id="KW-0028">Amino-acid biosynthesis</keyword>
<keyword evidence="4 11" id="KW-0658">Purine biosynthesis</keyword>
<evidence type="ECO:0000256" key="2">
    <source>
        <dbReference type="ARBA" id="ARBA00022563"/>
    </source>
</evidence>
<feature type="domain" description="Tetrahydrofolate dehydrogenase/cyclohydrolase catalytic" evidence="13">
    <location>
        <begin position="5"/>
        <end position="118"/>
    </location>
</feature>
<feature type="binding site" evidence="11">
    <location>
        <position position="227"/>
    </location>
    <ligand>
        <name>NADP(+)</name>
        <dbReference type="ChEBI" id="CHEBI:58349"/>
    </ligand>
</feature>
<evidence type="ECO:0000259" key="14">
    <source>
        <dbReference type="Pfam" id="PF02882"/>
    </source>
</evidence>
<dbReference type="SUPFAM" id="SSF53223">
    <property type="entry name" value="Aminoacid dehydrogenase-like, N-terminal domain"/>
    <property type="match status" value="1"/>
</dbReference>
<evidence type="ECO:0000256" key="3">
    <source>
        <dbReference type="ARBA" id="ARBA00022605"/>
    </source>
</evidence>
<dbReference type="Gene3D" id="3.40.50.720">
    <property type="entry name" value="NAD(P)-binding Rossmann-like Domain"/>
    <property type="match status" value="1"/>
</dbReference>
<sequence>MEKNLDGKKISLEIKNQIQEICKNYNKTELPTLGILQVGNLEESNIYVKHKMQMAESLGLGAILVKLQEDSSEQEIKKAIKSLSNQTDGLIVQLPMISKNIKNVQELLNEIPFEKDIDGLTSFNLDSNYSNDCQFLPATAKGIILLLKAYNIDFSNKIVGVVGQSNIVGKPLSKYFEKRALKTFSYTKETPKDTLKLADLVIVATGQKNAVTVDMLKDNVILVDVGIHRDANNKISGDMDYKECLKKCSLITPVPGGVGPMTVIALIINLIKAYVKKHQNKSQIFQSLFHLFKPI</sequence>
<keyword evidence="12" id="KW-1133">Transmembrane helix</keyword>
<keyword evidence="16" id="KW-1185">Reference proteome</keyword>
<dbReference type="EC" id="1.5.1.5" evidence="11"/>
<dbReference type="PANTHER" id="PTHR48099">
    <property type="entry name" value="C-1-TETRAHYDROFOLATE SYNTHASE, CYTOPLASMIC-RELATED"/>
    <property type="match status" value="1"/>
</dbReference>
<evidence type="ECO:0000313" key="16">
    <source>
        <dbReference type="Proteomes" id="UP000250218"/>
    </source>
</evidence>
<evidence type="ECO:0000256" key="11">
    <source>
        <dbReference type="HAMAP-Rule" id="MF_01576"/>
    </source>
</evidence>
<evidence type="ECO:0000256" key="1">
    <source>
        <dbReference type="ARBA" id="ARBA00004777"/>
    </source>
</evidence>
<dbReference type="GO" id="GO:0005829">
    <property type="term" value="C:cytosol"/>
    <property type="evidence" value="ECO:0007669"/>
    <property type="project" value="TreeGrafter"/>
</dbReference>
<dbReference type="RefSeq" id="WP_033178844.1">
    <property type="nucleotide sequence ID" value="NZ_CP030140.1"/>
</dbReference>
<evidence type="ECO:0000256" key="10">
    <source>
        <dbReference type="ARBA" id="ARBA00023268"/>
    </source>
</evidence>
<evidence type="ECO:0000256" key="6">
    <source>
        <dbReference type="ARBA" id="ARBA00022857"/>
    </source>
</evidence>
<dbReference type="PANTHER" id="PTHR48099:SF5">
    <property type="entry name" value="C-1-TETRAHYDROFOLATE SYNTHASE, CYTOPLASMIC"/>
    <property type="match status" value="1"/>
</dbReference>
<dbReference type="EC" id="3.5.4.9" evidence="11"/>
<dbReference type="EMBL" id="CP030140">
    <property type="protein sequence ID" value="AWX69218.1"/>
    <property type="molecule type" value="Genomic_DNA"/>
</dbReference>